<dbReference type="InterPro" id="IPR020476">
    <property type="entry name" value="Nudix_hydrolase"/>
</dbReference>
<evidence type="ECO:0000313" key="7">
    <source>
        <dbReference type="EMBL" id="SDS17456.1"/>
    </source>
</evidence>
<keyword evidence="8" id="KW-1185">Reference proteome</keyword>
<sequence length="145" mass="16162">MLSVPRIAVVFLVDPRGWVLLQHRDEHAPRAADQWGIVGGHVEDGEDFDAAVHRELLEETGVRADLQLWRAQEFRYTDGHTSSYQVYAGRVDLTDDDIVLGEGRAIVFVDPSQVTALDLAESCAWFLPQFLAGDLYRELVGGAAR</sequence>
<gene>
    <name evidence="7" type="ORF">SAMN04488570_1298</name>
</gene>
<dbReference type="Proteomes" id="UP000198859">
    <property type="component" value="Chromosome I"/>
</dbReference>
<dbReference type="PROSITE" id="PS51462">
    <property type="entry name" value="NUDIX"/>
    <property type="match status" value="1"/>
</dbReference>
<evidence type="ECO:0000256" key="4">
    <source>
        <dbReference type="ARBA" id="ARBA00022842"/>
    </source>
</evidence>
<feature type="domain" description="Nudix hydrolase" evidence="6">
    <location>
        <begin position="3"/>
        <end position="132"/>
    </location>
</feature>
<dbReference type="AlphaFoldDB" id="A0A1H1Q225"/>
<evidence type="ECO:0000256" key="1">
    <source>
        <dbReference type="ARBA" id="ARBA00001946"/>
    </source>
</evidence>
<comment type="cofactor">
    <cofactor evidence="1">
        <name>Mg(2+)</name>
        <dbReference type="ChEBI" id="CHEBI:18420"/>
    </cofactor>
</comment>
<accession>A0A1H1Q225</accession>
<evidence type="ECO:0000313" key="8">
    <source>
        <dbReference type="Proteomes" id="UP000198859"/>
    </source>
</evidence>
<dbReference type="Pfam" id="PF00293">
    <property type="entry name" value="NUDIX"/>
    <property type="match status" value="1"/>
</dbReference>
<organism evidence="7 8">
    <name type="scientific">Nocardioides scoriae</name>
    <dbReference type="NCBI Taxonomy" id="642780"/>
    <lineage>
        <taxon>Bacteria</taxon>
        <taxon>Bacillati</taxon>
        <taxon>Actinomycetota</taxon>
        <taxon>Actinomycetes</taxon>
        <taxon>Propionibacteriales</taxon>
        <taxon>Nocardioidaceae</taxon>
        <taxon>Nocardioides</taxon>
    </lineage>
</organism>
<protein>
    <submittedName>
        <fullName evidence="7">ADP-ribose pyrophosphatase YjhB, NUDIX family</fullName>
    </submittedName>
</protein>
<evidence type="ECO:0000256" key="3">
    <source>
        <dbReference type="ARBA" id="ARBA00022801"/>
    </source>
</evidence>
<dbReference type="SUPFAM" id="SSF55811">
    <property type="entry name" value="Nudix"/>
    <property type="match status" value="1"/>
</dbReference>
<dbReference type="STRING" id="642780.SAMN04488570_1298"/>
<proteinExistence type="inferred from homology"/>
<dbReference type="PRINTS" id="PR00502">
    <property type="entry name" value="NUDIXFAMILY"/>
</dbReference>
<dbReference type="Gene3D" id="3.90.79.10">
    <property type="entry name" value="Nucleoside Triphosphate Pyrophosphohydrolase"/>
    <property type="match status" value="1"/>
</dbReference>
<keyword evidence="3 5" id="KW-0378">Hydrolase</keyword>
<dbReference type="PANTHER" id="PTHR43046:SF12">
    <property type="entry name" value="GDP-MANNOSE MANNOSYL HYDROLASE"/>
    <property type="match status" value="1"/>
</dbReference>
<dbReference type="PROSITE" id="PS00893">
    <property type="entry name" value="NUDIX_BOX"/>
    <property type="match status" value="1"/>
</dbReference>
<dbReference type="InterPro" id="IPR000086">
    <property type="entry name" value="NUDIX_hydrolase_dom"/>
</dbReference>
<dbReference type="EMBL" id="LT629757">
    <property type="protein sequence ID" value="SDS17456.1"/>
    <property type="molecule type" value="Genomic_DNA"/>
</dbReference>
<evidence type="ECO:0000256" key="5">
    <source>
        <dbReference type="RuleBase" id="RU003476"/>
    </source>
</evidence>
<dbReference type="InterPro" id="IPR015797">
    <property type="entry name" value="NUDIX_hydrolase-like_dom_sf"/>
</dbReference>
<dbReference type="InterPro" id="IPR020084">
    <property type="entry name" value="NUDIX_hydrolase_CS"/>
</dbReference>
<name>A0A1H1Q225_9ACTN</name>
<dbReference type="PANTHER" id="PTHR43046">
    <property type="entry name" value="GDP-MANNOSE MANNOSYL HYDROLASE"/>
    <property type="match status" value="1"/>
</dbReference>
<evidence type="ECO:0000259" key="6">
    <source>
        <dbReference type="PROSITE" id="PS51462"/>
    </source>
</evidence>
<evidence type="ECO:0000256" key="2">
    <source>
        <dbReference type="ARBA" id="ARBA00005582"/>
    </source>
</evidence>
<reference evidence="8" key="1">
    <citation type="submission" date="2016-10" db="EMBL/GenBank/DDBJ databases">
        <authorList>
            <person name="Varghese N."/>
            <person name="Submissions S."/>
        </authorList>
    </citation>
    <scope>NUCLEOTIDE SEQUENCE [LARGE SCALE GENOMIC DNA]</scope>
    <source>
        <strain evidence="8">DSM 22127</strain>
    </source>
</reference>
<comment type="similarity">
    <text evidence="2 5">Belongs to the Nudix hydrolase family.</text>
</comment>
<keyword evidence="4" id="KW-0460">Magnesium</keyword>
<dbReference type="GO" id="GO:0016787">
    <property type="term" value="F:hydrolase activity"/>
    <property type="evidence" value="ECO:0007669"/>
    <property type="project" value="UniProtKB-KW"/>
</dbReference>